<keyword evidence="4" id="KW-0413">Isomerase</keyword>
<dbReference type="RefSeq" id="WP_007976306.1">
    <property type="nucleotide sequence ID" value="NZ_AEMG01000002.1"/>
</dbReference>
<reference evidence="3 5" key="1">
    <citation type="journal article" date="2014" name="ISME J.">
        <title>Trehalose/2-sulfotrehalose biosynthesis and glycine-betaine uptake are widely spread mechanisms for osmoadaptation in the Halobacteriales.</title>
        <authorList>
            <person name="Youssef N.H."/>
            <person name="Savage-Ashlock K.N."/>
            <person name="McCully A.L."/>
            <person name="Luedtke B."/>
            <person name="Shaw E.I."/>
            <person name="Hoff W.D."/>
            <person name="Elshahed M.S."/>
        </authorList>
    </citation>
    <scope>NUCLEOTIDE SEQUENCE [LARGE SCALE GENOMIC DNA]</scope>
    <source>
        <strain evidence="3 5">DX253</strain>
    </source>
</reference>
<dbReference type="Pfam" id="PF07883">
    <property type="entry name" value="Cupin_2"/>
    <property type="match status" value="1"/>
</dbReference>
<keyword evidence="6" id="KW-1185">Reference proteome</keyword>
<dbReference type="GO" id="GO:0046872">
    <property type="term" value="F:metal ion binding"/>
    <property type="evidence" value="ECO:0007669"/>
    <property type="project" value="UniProtKB-KW"/>
</dbReference>
<dbReference type="SUPFAM" id="SSF51182">
    <property type="entry name" value="RmlC-like cupins"/>
    <property type="match status" value="1"/>
</dbReference>
<proteinExistence type="predicted"/>
<gene>
    <name evidence="4" type="ORF">SAMN05444342_3979</name>
    <name evidence="3" type="ORF">ZOD2009_01400</name>
</gene>
<dbReference type="PANTHER" id="PTHR35848">
    <property type="entry name" value="OXALATE-BINDING PROTEIN"/>
    <property type="match status" value="1"/>
</dbReference>
<accession>E7QMW2</accession>
<organism evidence="3 5">
    <name type="scientific">Haladaptatus paucihalophilus DX253</name>
    <dbReference type="NCBI Taxonomy" id="797209"/>
    <lineage>
        <taxon>Archaea</taxon>
        <taxon>Methanobacteriati</taxon>
        <taxon>Methanobacteriota</taxon>
        <taxon>Stenosarchaea group</taxon>
        <taxon>Halobacteria</taxon>
        <taxon>Halobacteriales</taxon>
        <taxon>Haladaptataceae</taxon>
        <taxon>Haladaptatus</taxon>
    </lineage>
</organism>
<name>E7QMW2_HALPU</name>
<dbReference type="PATRIC" id="fig|797209.4.peg.264"/>
<keyword evidence="1" id="KW-0479">Metal-binding</keyword>
<dbReference type="EMBL" id="FRAN01000007">
    <property type="protein sequence ID" value="SHL50097.1"/>
    <property type="molecule type" value="Genomic_DNA"/>
</dbReference>
<dbReference type="Proteomes" id="UP000003751">
    <property type="component" value="Unassembled WGS sequence"/>
</dbReference>
<evidence type="ECO:0000313" key="4">
    <source>
        <dbReference type="EMBL" id="SHL50097.1"/>
    </source>
</evidence>
<dbReference type="PANTHER" id="PTHR35848:SF9">
    <property type="entry name" value="SLL1358 PROTEIN"/>
    <property type="match status" value="1"/>
</dbReference>
<dbReference type="eggNOG" id="arCOG02998">
    <property type="taxonomic scope" value="Archaea"/>
</dbReference>
<protein>
    <submittedName>
        <fullName evidence="4">Mannose-6-phosphate isomerase, cupin superfamily</fullName>
    </submittedName>
</protein>
<dbReference type="InterPro" id="IPR011051">
    <property type="entry name" value="RmlC_Cupin_sf"/>
</dbReference>
<evidence type="ECO:0000256" key="1">
    <source>
        <dbReference type="ARBA" id="ARBA00022723"/>
    </source>
</evidence>
<evidence type="ECO:0000313" key="3">
    <source>
        <dbReference type="EMBL" id="EFW93757.1"/>
    </source>
</evidence>
<dbReference type="STRING" id="797209.GCA_000376445_01931"/>
<dbReference type="InterPro" id="IPR051610">
    <property type="entry name" value="GPI/OXD"/>
</dbReference>
<dbReference type="Proteomes" id="UP000184203">
    <property type="component" value="Unassembled WGS sequence"/>
</dbReference>
<dbReference type="EMBL" id="AEMG01000002">
    <property type="protein sequence ID" value="EFW93757.1"/>
    <property type="molecule type" value="Genomic_DNA"/>
</dbReference>
<evidence type="ECO:0000259" key="2">
    <source>
        <dbReference type="Pfam" id="PF07883"/>
    </source>
</evidence>
<feature type="domain" description="Cupin type-2" evidence="2">
    <location>
        <begin position="35"/>
        <end position="104"/>
    </location>
</feature>
<sequence length="155" mass="16768">MEKVTIDDVDGRISSADLTRPVGDALGTEDMAINYYELAPGDTFSPGLHTHFDQEEVFYVQSGTATFETKNGSVVVEAGEIVLFAPGDYQMGKNDGDERVVALALGAPGESEDGELLRDCPECGAQTQHWMRMTDDGDEVEVYCLTCDTVTGTMD</sequence>
<reference evidence="4" key="3">
    <citation type="submission" date="2016-11" db="EMBL/GenBank/DDBJ databases">
        <authorList>
            <person name="Jaros S."/>
            <person name="Januszkiewicz K."/>
            <person name="Wedrychowicz H."/>
        </authorList>
    </citation>
    <scope>NUCLEOTIDE SEQUENCE [LARGE SCALE GENOMIC DNA]</scope>
    <source>
        <strain evidence="4">DX253</strain>
    </source>
</reference>
<reference evidence="6" key="2">
    <citation type="submission" date="2016-11" db="EMBL/GenBank/DDBJ databases">
        <authorList>
            <person name="Varghese N."/>
            <person name="Submissions S."/>
        </authorList>
    </citation>
    <scope>NUCLEOTIDE SEQUENCE [LARGE SCALE GENOMIC DNA]</scope>
    <source>
        <strain evidence="6">DX253</strain>
    </source>
</reference>
<dbReference type="InterPro" id="IPR013096">
    <property type="entry name" value="Cupin_2"/>
</dbReference>
<dbReference type="InterPro" id="IPR014710">
    <property type="entry name" value="RmlC-like_jellyroll"/>
</dbReference>
<dbReference type="OrthoDB" id="190812at2157"/>
<evidence type="ECO:0000313" key="6">
    <source>
        <dbReference type="Proteomes" id="UP000184203"/>
    </source>
</evidence>
<dbReference type="Gene3D" id="2.60.120.10">
    <property type="entry name" value="Jelly Rolls"/>
    <property type="match status" value="1"/>
</dbReference>
<dbReference type="GO" id="GO:0016853">
    <property type="term" value="F:isomerase activity"/>
    <property type="evidence" value="ECO:0007669"/>
    <property type="project" value="UniProtKB-KW"/>
</dbReference>
<dbReference type="AlphaFoldDB" id="E7QMW2"/>
<evidence type="ECO:0000313" key="5">
    <source>
        <dbReference type="Proteomes" id="UP000003751"/>
    </source>
</evidence>